<accession>A0AA40A127</accession>
<protein>
    <recommendedName>
        <fullName evidence="1">Stress-response A/B barrel domain-containing protein</fullName>
    </recommendedName>
</protein>
<dbReference type="InterPro" id="IPR011008">
    <property type="entry name" value="Dimeric_a/b-barrel"/>
</dbReference>
<dbReference type="AlphaFoldDB" id="A0AA40A127"/>
<dbReference type="InterPro" id="IPR013097">
    <property type="entry name" value="Dabb"/>
</dbReference>
<name>A0AA40A127_9PEZI</name>
<feature type="domain" description="Stress-response A/B barrel" evidence="1">
    <location>
        <begin position="42"/>
        <end position="84"/>
    </location>
</feature>
<evidence type="ECO:0000313" key="2">
    <source>
        <dbReference type="EMBL" id="KAK0707250.1"/>
    </source>
</evidence>
<evidence type="ECO:0000313" key="3">
    <source>
        <dbReference type="Proteomes" id="UP001172102"/>
    </source>
</evidence>
<evidence type="ECO:0000259" key="1">
    <source>
        <dbReference type="PROSITE" id="PS51502"/>
    </source>
</evidence>
<dbReference type="Gene3D" id="3.30.70.100">
    <property type="match status" value="1"/>
</dbReference>
<sequence length="84" mass="9426">MIVRTRHIAASLASVGLILFATVRTFRPQYSDALAKKTFTPVTHTVLFQFKEGTTPDEIKDVCARFASLKKTCRHPGTGREYIL</sequence>
<gene>
    <name evidence="2" type="ORF">B0H67DRAFT_587108</name>
</gene>
<organism evidence="2 3">
    <name type="scientific">Lasiosphaeris hirsuta</name>
    <dbReference type="NCBI Taxonomy" id="260670"/>
    <lineage>
        <taxon>Eukaryota</taxon>
        <taxon>Fungi</taxon>
        <taxon>Dikarya</taxon>
        <taxon>Ascomycota</taxon>
        <taxon>Pezizomycotina</taxon>
        <taxon>Sordariomycetes</taxon>
        <taxon>Sordariomycetidae</taxon>
        <taxon>Sordariales</taxon>
        <taxon>Lasiosphaeriaceae</taxon>
        <taxon>Lasiosphaeris</taxon>
    </lineage>
</organism>
<reference evidence="2" key="1">
    <citation type="submission" date="2023-06" db="EMBL/GenBank/DDBJ databases">
        <title>Genome-scale phylogeny and comparative genomics of the fungal order Sordariales.</title>
        <authorList>
            <consortium name="Lawrence Berkeley National Laboratory"/>
            <person name="Hensen N."/>
            <person name="Bonometti L."/>
            <person name="Westerberg I."/>
            <person name="Brannstrom I.O."/>
            <person name="Guillou S."/>
            <person name="Cros-Aarteil S."/>
            <person name="Calhoun S."/>
            <person name="Haridas S."/>
            <person name="Kuo A."/>
            <person name="Mondo S."/>
            <person name="Pangilinan J."/>
            <person name="Riley R."/>
            <person name="Labutti K."/>
            <person name="Andreopoulos B."/>
            <person name="Lipzen A."/>
            <person name="Chen C."/>
            <person name="Yanf M."/>
            <person name="Daum C."/>
            <person name="Ng V."/>
            <person name="Clum A."/>
            <person name="Steindorff A."/>
            <person name="Ohm R."/>
            <person name="Martin F."/>
            <person name="Silar P."/>
            <person name="Natvig D."/>
            <person name="Lalanne C."/>
            <person name="Gautier V."/>
            <person name="Ament-Velasquez S.L."/>
            <person name="Kruys A."/>
            <person name="Hutchinson M.I."/>
            <person name="Powell A.J."/>
            <person name="Barry K."/>
            <person name="Miller A.N."/>
            <person name="Grigoriev I.V."/>
            <person name="Debuchy R."/>
            <person name="Gladieux P."/>
            <person name="Thoren M.H."/>
            <person name="Johannesson H."/>
        </authorList>
    </citation>
    <scope>NUCLEOTIDE SEQUENCE</scope>
    <source>
        <strain evidence="2">SMH4607-1</strain>
    </source>
</reference>
<dbReference type="PROSITE" id="PS51502">
    <property type="entry name" value="S_R_A_B_BARREL"/>
    <property type="match status" value="1"/>
</dbReference>
<dbReference type="SUPFAM" id="SSF54909">
    <property type="entry name" value="Dimeric alpha+beta barrel"/>
    <property type="match status" value="1"/>
</dbReference>
<keyword evidence="3" id="KW-1185">Reference proteome</keyword>
<proteinExistence type="predicted"/>
<comment type="caution">
    <text evidence="2">The sequence shown here is derived from an EMBL/GenBank/DDBJ whole genome shotgun (WGS) entry which is preliminary data.</text>
</comment>
<dbReference type="EMBL" id="JAUKUA010000006">
    <property type="protein sequence ID" value="KAK0707250.1"/>
    <property type="molecule type" value="Genomic_DNA"/>
</dbReference>
<feature type="non-terminal residue" evidence="2">
    <location>
        <position position="84"/>
    </location>
</feature>
<dbReference type="Proteomes" id="UP001172102">
    <property type="component" value="Unassembled WGS sequence"/>
</dbReference>